<proteinExistence type="predicted"/>
<keyword evidence="4" id="KW-0539">Nucleus</keyword>
<gene>
    <name evidence="7" type="primary">CDIN1_1</name>
    <name evidence="7" type="ORF">Bhyg_09246</name>
</gene>
<dbReference type="AlphaFoldDB" id="A0A9Q0S490"/>
<organism evidence="7 8">
    <name type="scientific">Pseudolycoriella hygida</name>
    <dbReference type="NCBI Taxonomy" id="35572"/>
    <lineage>
        <taxon>Eukaryota</taxon>
        <taxon>Metazoa</taxon>
        <taxon>Ecdysozoa</taxon>
        <taxon>Arthropoda</taxon>
        <taxon>Hexapoda</taxon>
        <taxon>Insecta</taxon>
        <taxon>Pterygota</taxon>
        <taxon>Neoptera</taxon>
        <taxon>Endopterygota</taxon>
        <taxon>Diptera</taxon>
        <taxon>Nematocera</taxon>
        <taxon>Sciaroidea</taxon>
        <taxon>Sciaridae</taxon>
        <taxon>Pseudolycoriella</taxon>
    </lineage>
</organism>
<dbReference type="OrthoDB" id="1272at2759"/>
<name>A0A9Q0S490_9DIPT</name>
<evidence type="ECO:0000313" key="8">
    <source>
        <dbReference type="Proteomes" id="UP001151699"/>
    </source>
</evidence>
<feature type="non-terminal residue" evidence="7">
    <location>
        <position position="575"/>
    </location>
</feature>
<dbReference type="PANTHER" id="PTHR31661">
    <property type="entry name" value="SIMILAR TO CDNA SEQUENCE BC052040"/>
    <property type="match status" value="1"/>
</dbReference>
<accession>A0A9Q0S490</accession>
<keyword evidence="8" id="KW-1185">Reference proteome</keyword>
<evidence type="ECO:0000256" key="6">
    <source>
        <dbReference type="SAM" id="Phobius"/>
    </source>
</evidence>
<keyword evidence="6" id="KW-0472">Membrane</keyword>
<evidence type="ECO:0000256" key="3">
    <source>
        <dbReference type="ARBA" id="ARBA00022490"/>
    </source>
</evidence>
<feature type="transmembrane region" description="Helical" evidence="6">
    <location>
        <begin position="348"/>
        <end position="373"/>
    </location>
</feature>
<comment type="subcellular location">
    <subcellularLocation>
        <location evidence="2">Cytoplasm</location>
    </subcellularLocation>
    <subcellularLocation>
        <location evidence="1">Nucleus</location>
    </subcellularLocation>
</comment>
<dbReference type="EMBL" id="WJQU01000002">
    <property type="protein sequence ID" value="KAJ6644279.1"/>
    <property type="molecule type" value="Genomic_DNA"/>
</dbReference>
<protein>
    <recommendedName>
        <fullName evidence="5">CDAN1-interacting nuclease 1</fullName>
    </recommendedName>
</protein>
<dbReference type="Pfam" id="PF14811">
    <property type="entry name" value="TPD"/>
    <property type="match status" value="1"/>
</dbReference>
<feature type="transmembrane region" description="Helical" evidence="6">
    <location>
        <begin position="318"/>
        <end position="336"/>
    </location>
</feature>
<dbReference type="PANTHER" id="PTHR31661:SF1">
    <property type="entry name" value="CDAN1-INTERACTING NUCLEASE 1"/>
    <property type="match status" value="1"/>
</dbReference>
<evidence type="ECO:0000313" key="7">
    <source>
        <dbReference type="EMBL" id="KAJ6644279.1"/>
    </source>
</evidence>
<dbReference type="GO" id="GO:0005634">
    <property type="term" value="C:nucleus"/>
    <property type="evidence" value="ECO:0007669"/>
    <property type="project" value="UniProtKB-SubCell"/>
</dbReference>
<keyword evidence="3" id="KW-0963">Cytoplasm</keyword>
<dbReference type="Proteomes" id="UP001151699">
    <property type="component" value="Chromosome B"/>
</dbReference>
<evidence type="ECO:0000256" key="2">
    <source>
        <dbReference type="ARBA" id="ARBA00004496"/>
    </source>
</evidence>
<dbReference type="GO" id="GO:0005737">
    <property type="term" value="C:cytoplasm"/>
    <property type="evidence" value="ECO:0007669"/>
    <property type="project" value="UniProtKB-SubCell"/>
</dbReference>
<keyword evidence="6" id="KW-1133">Transmembrane helix</keyword>
<evidence type="ECO:0000256" key="4">
    <source>
        <dbReference type="ARBA" id="ARBA00023242"/>
    </source>
</evidence>
<keyword evidence="6" id="KW-0812">Transmembrane</keyword>
<evidence type="ECO:0000256" key="5">
    <source>
        <dbReference type="ARBA" id="ARBA00023480"/>
    </source>
</evidence>
<reference evidence="7" key="1">
    <citation type="submission" date="2022-07" db="EMBL/GenBank/DDBJ databases">
        <authorList>
            <person name="Trinca V."/>
            <person name="Uliana J.V.C."/>
            <person name="Torres T.T."/>
            <person name="Ward R.J."/>
            <person name="Monesi N."/>
        </authorList>
    </citation>
    <scope>NUCLEOTIDE SEQUENCE</scope>
    <source>
        <strain evidence="7">HSMRA1968</strain>
        <tissue evidence="7">Whole embryos</tissue>
    </source>
</reference>
<dbReference type="InterPro" id="IPR029404">
    <property type="entry name" value="CDIN1"/>
</dbReference>
<comment type="caution">
    <text evidence="7">The sequence shown here is derived from an EMBL/GenBank/DDBJ whole genome shotgun (WGS) entry which is preliminary data.</text>
</comment>
<sequence>MVILSTIIYNEVVEFIRNHDGLPFDEEADLQVKFPNVNAITLSSILAREWQEKIKAKHTYMKERTKKFIQEYRKHSSEAKEDDILLKIALREQFAPFALCRLILSEYHFRSLTKQPTKPELNEMLRNPSLIPDSLLGANVSTCLYNDYRDGPIPDAIRQSIGEEYEHKLKQLAKDAGLHFFDEEDLRRIGFDKTPDLKLAVPCLYKGSVIHWIESKASFGDMESHRKYVRDQLISYGNRFGAGIVIYWFGFLDKILDHKENGNNIHILDSFPDKYSIDVIGFLLNQKKLIACVEEMQKIDEKLLKENIELNYSRLKRLTIILVVVITTLEFSLITYNLLLFQEFTIDSLYWICTGVPILLSTISKVWYVALVYNVKQKFTAINDHFENTRKFFDLSKKDVVALAKQKSDQGQISEEENDLPGYLHKEILCKPIKRSRKLPRYDEISISGKISKDYQGAANVHGSLYKNVVPFPTSKFEIDDKMDKKLTNLCQLHDQICEIACRLKMLCIKKAISTKSFWIFKKMLKRKINFVRYQRHDFRLEQFTVSECVLYFRFTSNEIGKPNKIFRAVSSLLF</sequence>
<evidence type="ECO:0000256" key="1">
    <source>
        <dbReference type="ARBA" id="ARBA00004123"/>
    </source>
</evidence>